<dbReference type="EMBL" id="UYIN01000001">
    <property type="protein sequence ID" value="VDG70570.1"/>
    <property type="molecule type" value="Genomic_DNA"/>
</dbReference>
<name>A0ABY6SQU4_9CLOT</name>
<comment type="caution">
    <text evidence="1">The sequence shown here is derived from an EMBL/GenBank/DDBJ whole genome shotgun (WGS) entry which is preliminary data.</text>
</comment>
<organism evidence="1 2">
    <name type="scientific">Clostridium carnis</name>
    <dbReference type="NCBI Taxonomy" id="1530"/>
    <lineage>
        <taxon>Bacteria</taxon>
        <taxon>Bacillati</taxon>
        <taxon>Bacillota</taxon>
        <taxon>Clostridia</taxon>
        <taxon>Eubacteriales</taxon>
        <taxon>Clostridiaceae</taxon>
        <taxon>Clostridium</taxon>
    </lineage>
</organism>
<dbReference type="Proteomes" id="UP000277570">
    <property type="component" value="Unassembled WGS sequence"/>
</dbReference>
<accession>A0ABY6SQU4</accession>
<proteinExistence type="predicted"/>
<keyword evidence="2" id="KW-1185">Reference proteome</keyword>
<gene>
    <name evidence="1" type="ORF">NCTC10913_01249</name>
</gene>
<reference evidence="1 2" key="1">
    <citation type="submission" date="2018-11" db="EMBL/GenBank/DDBJ databases">
        <authorList>
            <consortium name="Pathogen Informatics"/>
        </authorList>
    </citation>
    <scope>NUCLEOTIDE SEQUENCE [LARGE SCALE GENOMIC DNA]</scope>
    <source>
        <strain evidence="1 2">NCTC10913</strain>
    </source>
</reference>
<dbReference type="RefSeq" id="WP_125148054.1">
    <property type="nucleotide sequence ID" value="NZ_UYIN01000001.1"/>
</dbReference>
<evidence type="ECO:0000313" key="1">
    <source>
        <dbReference type="EMBL" id="VDG70570.1"/>
    </source>
</evidence>
<protein>
    <submittedName>
        <fullName evidence="1">Uncharacterized protein</fullName>
    </submittedName>
</protein>
<sequence length="140" mass="16435">MENLIGELKKIYTDTNFYKSDRDGHSVLIYDNQNLEWDEEFIAKVIELAERNLCGKELDNFTFLYDYLGEISSNDTEEVFGVDYIKSKQSKIIEKRVELFDFGTVEININIKNKRISKAFEKLNFKSKEKSDIFTIASTF</sequence>
<evidence type="ECO:0000313" key="2">
    <source>
        <dbReference type="Proteomes" id="UP000277570"/>
    </source>
</evidence>